<organism evidence="1 2">
    <name type="scientific">Artemisia annua</name>
    <name type="common">Sweet wormwood</name>
    <dbReference type="NCBI Taxonomy" id="35608"/>
    <lineage>
        <taxon>Eukaryota</taxon>
        <taxon>Viridiplantae</taxon>
        <taxon>Streptophyta</taxon>
        <taxon>Embryophyta</taxon>
        <taxon>Tracheophyta</taxon>
        <taxon>Spermatophyta</taxon>
        <taxon>Magnoliopsida</taxon>
        <taxon>eudicotyledons</taxon>
        <taxon>Gunneridae</taxon>
        <taxon>Pentapetalae</taxon>
        <taxon>asterids</taxon>
        <taxon>campanulids</taxon>
        <taxon>Asterales</taxon>
        <taxon>Asteraceae</taxon>
        <taxon>Asteroideae</taxon>
        <taxon>Anthemideae</taxon>
        <taxon>Artemisiinae</taxon>
        <taxon>Artemisia</taxon>
    </lineage>
</organism>
<dbReference type="InterPro" id="IPR011990">
    <property type="entry name" value="TPR-like_helical_dom_sf"/>
</dbReference>
<evidence type="ECO:0000313" key="2">
    <source>
        <dbReference type="Proteomes" id="UP000245207"/>
    </source>
</evidence>
<name>A0A2U1QC15_ARTAN</name>
<protein>
    <submittedName>
        <fullName evidence="1">Pentatricopeptide repeat-containing protein</fullName>
    </submittedName>
</protein>
<dbReference type="STRING" id="35608.A0A2U1QC15"/>
<keyword evidence="2" id="KW-1185">Reference proteome</keyword>
<evidence type="ECO:0000313" key="1">
    <source>
        <dbReference type="EMBL" id="PWA95548.1"/>
    </source>
</evidence>
<dbReference type="Gene3D" id="1.25.40.10">
    <property type="entry name" value="Tetratricopeptide repeat domain"/>
    <property type="match status" value="1"/>
</dbReference>
<dbReference type="Proteomes" id="UP000245207">
    <property type="component" value="Unassembled WGS sequence"/>
</dbReference>
<sequence length="147" mass="16490">MSDHYACIVDLLGRYVCLDEAKNLVDSMPIQPDAVVWGSLLGGCKVHGNIKLGKYVAEKLTEIDGDSSGPYFLLSNIYGKFHVLMVKDKRQAKKKEIYSTLRNLFKVMKFFGYVPNARDLESSEEVSSDLNTLEPEELEVPIEVDVA</sequence>
<proteinExistence type="predicted"/>
<dbReference type="AlphaFoldDB" id="A0A2U1QC15"/>
<comment type="caution">
    <text evidence="1">The sequence shown here is derived from an EMBL/GenBank/DDBJ whole genome shotgun (WGS) entry which is preliminary data.</text>
</comment>
<accession>A0A2U1QC15</accession>
<dbReference type="GO" id="GO:0003723">
    <property type="term" value="F:RNA binding"/>
    <property type="evidence" value="ECO:0007669"/>
    <property type="project" value="InterPro"/>
</dbReference>
<dbReference type="OrthoDB" id="185373at2759"/>
<dbReference type="PANTHER" id="PTHR47926">
    <property type="entry name" value="PENTATRICOPEPTIDE REPEAT-CONTAINING PROTEIN"/>
    <property type="match status" value="1"/>
</dbReference>
<gene>
    <name evidence="1" type="ORF">CTI12_AA006360</name>
</gene>
<dbReference type="EMBL" id="PKPP01000233">
    <property type="protein sequence ID" value="PWA95548.1"/>
    <property type="molecule type" value="Genomic_DNA"/>
</dbReference>
<dbReference type="GO" id="GO:0009451">
    <property type="term" value="P:RNA modification"/>
    <property type="evidence" value="ECO:0007669"/>
    <property type="project" value="InterPro"/>
</dbReference>
<reference evidence="1 2" key="1">
    <citation type="journal article" date="2018" name="Mol. Plant">
        <title>The genome of Artemisia annua provides insight into the evolution of Asteraceae family and artemisinin biosynthesis.</title>
        <authorList>
            <person name="Shen Q."/>
            <person name="Zhang L."/>
            <person name="Liao Z."/>
            <person name="Wang S."/>
            <person name="Yan T."/>
            <person name="Shi P."/>
            <person name="Liu M."/>
            <person name="Fu X."/>
            <person name="Pan Q."/>
            <person name="Wang Y."/>
            <person name="Lv Z."/>
            <person name="Lu X."/>
            <person name="Zhang F."/>
            <person name="Jiang W."/>
            <person name="Ma Y."/>
            <person name="Chen M."/>
            <person name="Hao X."/>
            <person name="Li L."/>
            <person name="Tang Y."/>
            <person name="Lv G."/>
            <person name="Zhou Y."/>
            <person name="Sun X."/>
            <person name="Brodelius P.E."/>
            <person name="Rose J.K.C."/>
            <person name="Tang K."/>
        </authorList>
    </citation>
    <scope>NUCLEOTIDE SEQUENCE [LARGE SCALE GENOMIC DNA]</scope>
    <source>
        <strain evidence="2">cv. Huhao1</strain>
        <tissue evidence="1">Leaf</tissue>
    </source>
</reference>
<dbReference type="InterPro" id="IPR046960">
    <property type="entry name" value="PPR_At4g14850-like_plant"/>
</dbReference>